<feature type="region of interest" description="Disordered" evidence="1">
    <location>
        <begin position="109"/>
        <end position="132"/>
    </location>
</feature>
<dbReference type="RefSeq" id="WP_204428397.1">
    <property type="nucleotide sequence ID" value="NZ_JACJJL010000008.1"/>
</dbReference>
<dbReference type="Proteomes" id="UP000764045">
    <property type="component" value="Unassembled WGS sequence"/>
</dbReference>
<reference evidence="2 3" key="1">
    <citation type="journal article" date="2021" name="Sci. Rep.">
        <title>The distribution of antibiotic resistance genes in chicken gut microbiota commensals.</title>
        <authorList>
            <person name="Juricova H."/>
            <person name="Matiasovicova J."/>
            <person name="Kubasova T."/>
            <person name="Cejkova D."/>
            <person name="Rychlik I."/>
        </authorList>
    </citation>
    <scope>NUCLEOTIDE SEQUENCE [LARGE SCALE GENOMIC DNA]</scope>
    <source>
        <strain evidence="2 3">An819</strain>
    </source>
</reference>
<evidence type="ECO:0000256" key="1">
    <source>
        <dbReference type="SAM" id="MobiDB-lite"/>
    </source>
</evidence>
<gene>
    <name evidence="2" type="ORF">H6B30_06515</name>
</gene>
<dbReference type="AlphaFoldDB" id="A0A939B4V3"/>
<feature type="compositionally biased region" description="Basic and acidic residues" evidence="1">
    <location>
        <begin position="110"/>
        <end position="132"/>
    </location>
</feature>
<sequence length="245" mass="27987">MDNRHKNRETLKSYFQKGRVPTEEQFAALIDSLHNINDDGCLTASEDDGLILYPAGNGRVLASLFSRQPVLPDAKPLWRISLADDGSLVISNGQGVKFLVIGKDGSVAMPERKDNGSGEDRKEQKEENVPDSDGIVKVKADGYWHDLPVEAAVKRKSDGCRVYRISACWHHPRSGKYAFCEATASHSDGMRRKMSSRRRHWWGWSGKIKIRWQIQDRKLYLQMKSCRNRYGEECISCRIETLWDM</sequence>
<organism evidence="2 3">
    <name type="scientific">Marseilla massiliensis</name>
    <dbReference type="NCBI Taxonomy" id="1841864"/>
    <lineage>
        <taxon>Bacteria</taxon>
        <taxon>Pseudomonadati</taxon>
        <taxon>Bacteroidota</taxon>
        <taxon>Bacteroidia</taxon>
        <taxon>Bacteroidales</taxon>
        <taxon>Prevotellaceae</taxon>
        <taxon>Marseilla</taxon>
    </lineage>
</organism>
<name>A0A939B4V3_9BACT</name>
<evidence type="ECO:0000313" key="3">
    <source>
        <dbReference type="Proteomes" id="UP000764045"/>
    </source>
</evidence>
<dbReference type="EMBL" id="JACJJL010000008">
    <property type="protein sequence ID" value="MBM6661407.1"/>
    <property type="molecule type" value="Genomic_DNA"/>
</dbReference>
<comment type="caution">
    <text evidence="2">The sequence shown here is derived from an EMBL/GenBank/DDBJ whole genome shotgun (WGS) entry which is preliminary data.</text>
</comment>
<evidence type="ECO:0000313" key="2">
    <source>
        <dbReference type="EMBL" id="MBM6661407.1"/>
    </source>
</evidence>
<keyword evidence="3" id="KW-1185">Reference proteome</keyword>
<protein>
    <submittedName>
        <fullName evidence="2">Uncharacterized protein</fullName>
    </submittedName>
</protein>
<accession>A0A939B4V3</accession>
<proteinExistence type="predicted"/>